<proteinExistence type="predicted"/>
<dbReference type="Proteomes" id="UP000177950">
    <property type="component" value="Unassembled WGS sequence"/>
</dbReference>
<dbReference type="AlphaFoldDB" id="A0A1F6UNT3"/>
<comment type="caution">
    <text evidence="2">The sequence shown here is derived from an EMBL/GenBank/DDBJ whole genome shotgun (WGS) entry which is preliminary data.</text>
</comment>
<evidence type="ECO:0000256" key="1">
    <source>
        <dbReference type="SAM" id="MobiDB-lite"/>
    </source>
</evidence>
<dbReference type="Pfam" id="PF11154">
    <property type="entry name" value="DUF2934"/>
    <property type="match status" value="1"/>
</dbReference>
<accession>A0A1F6UNT3</accession>
<dbReference type="InterPro" id="IPR021327">
    <property type="entry name" value="DUF2934"/>
</dbReference>
<dbReference type="Pfam" id="PF07295">
    <property type="entry name" value="DUF1451"/>
    <property type="match status" value="1"/>
</dbReference>
<evidence type="ECO:0000313" key="3">
    <source>
        <dbReference type="Proteomes" id="UP000177950"/>
    </source>
</evidence>
<dbReference type="EMBL" id="MFSV01000023">
    <property type="protein sequence ID" value="OGI58998.1"/>
    <property type="molecule type" value="Genomic_DNA"/>
</dbReference>
<organism evidence="2 3">
    <name type="scientific">Candidatus Muproteobacteria bacterium RBG_19FT_COMBO_61_10</name>
    <dbReference type="NCBI Taxonomy" id="1817761"/>
    <lineage>
        <taxon>Bacteria</taxon>
        <taxon>Pseudomonadati</taxon>
        <taxon>Pseudomonadota</taxon>
        <taxon>Candidatus Muproteobacteria</taxon>
    </lineage>
</organism>
<name>A0A1F6UNT3_9PROT</name>
<reference evidence="2 3" key="1">
    <citation type="journal article" date="2016" name="Nat. Commun.">
        <title>Thousands of microbial genomes shed light on interconnected biogeochemical processes in an aquifer system.</title>
        <authorList>
            <person name="Anantharaman K."/>
            <person name="Brown C.T."/>
            <person name="Hug L.A."/>
            <person name="Sharon I."/>
            <person name="Castelle C.J."/>
            <person name="Probst A.J."/>
            <person name="Thomas B.C."/>
            <person name="Singh A."/>
            <person name="Wilkins M.J."/>
            <person name="Karaoz U."/>
            <person name="Brodie E.L."/>
            <person name="Williams K.H."/>
            <person name="Hubbard S.S."/>
            <person name="Banfield J.F."/>
        </authorList>
    </citation>
    <scope>NUCLEOTIDE SEQUENCE [LARGE SCALE GENOMIC DNA]</scope>
</reference>
<evidence type="ECO:0008006" key="4">
    <source>
        <dbReference type="Google" id="ProtNLM"/>
    </source>
</evidence>
<sequence length="248" mass="27389">MAAKKTRPTATAENKNPKEKKTLDVYASSGQMQSISNPDRQHMIAEAAYYIAARRGFNGGDPVQDWIQAERQINRILPSPKQQKEELAAYEKFRSELTTLLSGLREGVNADNIQHAFDTALKKLHAAGVYAADTISKVADTTKKDMSNLVAHMGPGWEKYSAKTADLFEAWRDRGGSYIASAAKAVSDWSQQVGAKAERQVYHSGEVTYGGTLECTACKKTITMQTAAHIPLCPACRNTEFHRVHLQE</sequence>
<protein>
    <recommendedName>
        <fullName evidence="4">DUF2934 domain-containing protein</fullName>
    </recommendedName>
</protein>
<feature type="region of interest" description="Disordered" evidence="1">
    <location>
        <begin position="1"/>
        <end position="22"/>
    </location>
</feature>
<evidence type="ECO:0000313" key="2">
    <source>
        <dbReference type="EMBL" id="OGI58998.1"/>
    </source>
</evidence>
<gene>
    <name evidence="2" type="ORF">A2V58_00640</name>
</gene>
<dbReference type="InterPro" id="IPR009912">
    <property type="entry name" value="DUF1451"/>
</dbReference>